<keyword evidence="2" id="KW-1185">Reference proteome</keyword>
<sequence length="172" mass="19459">MLSPSPACKTISEILQRFYYSWVSGYPGSCYLFCIPYPCTLLSPRFVTAKCHNQGLAWLQKCGIDHLTFKISKQPAIDSGCQHNSIILNSISRPYSVCCLPQGGLWRVGSETKNFKAILKRPTSHLSYFLHAPVRRVSLPDTKTPKCPQTLHRGFFFSISLQLDWCVDGRQL</sequence>
<proteinExistence type="predicted"/>
<protein>
    <submittedName>
        <fullName evidence="1">Uncharacterized protein</fullName>
    </submittedName>
</protein>
<reference evidence="1 2" key="1">
    <citation type="submission" date="2018-02" db="EMBL/GenBank/DDBJ databases">
        <title>The genomes of Aspergillus section Nigri reveals drivers in fungal speciation.</title>
        <authorList>
            <consortium name="DOE Joint Genome Institute"/>
            <person name="Vesth T.C."/>
            <person name="Nybo J."/>
            <person name="Theobald S."/>
            <person name="Brandl J."/>
            <person name="Frisvad J.C."/>
            <person name="Nielsen K.F."/>
            <person name="Lyhne E.K."/>
            <person name="Kogle M.E."/>
            <person name="Kuo A."/>
            <person name="Riley R."/>
            <person name="Clum A."/>
            <person name="Nolan M."/>
            <person name="Lipzen A."/>
            <person name="Salamov A."/>
            <person name="Henrissat B."/>
            <person name="Wiebenga A."/>
            <person name="De vries R.P."/>
            <person name="Grigoriev I.V."/>
            <person name="Mortensen U.H."/>
            <person name="Andersen M.R."/>
            <person name="Baker S.E."/>
        </authorList>
    </citation>
    <scope>NUCLEOTIDE SEQUENCE [LARGE SCALE GENOMIC DNA]</scope>
    <source>
        <strain evidence="1 2">CBS 121057</strain>
    </source>
</reference>
<evidence type="ECO:0000313" key="2">
    <source>
        <dbReference type="Proteomes" id="UP000248423"/>
    </source>
</evidence>
<dbReference type="Proteomes" id="UP000248423">
    <property type="component" value="Unassembled WGS sequence"/>
</dbReference>
<dbReference type="EMBL" id="KZ826406">
    <property type="protein sequence ID" value="PYI01811.1"/>
    <property type="molecule type" value="Genomic_DNA"/>
</dbReference>
<gene>
    <name evidence="1" type="ORF">BO78DRAFT_240793</name>
</gene>
<evidence type="ECO:0000313" key="1">
    <source>
        <dbReference type="EMBL" id="PYI01811.1"/>
    </source>
</evidence>
<organism evidence="1 2">
    <name type="scientific">Aspergillus sclerotiicarbonarius (strain CBS 121057 / IBT 28362)</name>
    <dbReference type="NCBI Taxonomy" id="1448318"/>
    <lineage>
        <taxon>Eukaryota</taxon>
        <taxon>Fungi</taxon>
        <taxon>Dikarya</taxon>
        <taxon>Ascomycota</taxon>
        <taxon>Pezizomycotina</taxon>
        <taxon>Eurotiomycetes</taxon>
        <taxon>Eurotiomycetidae</taxon>
        <taxon>Eurotiales</taxon>
        <taxon>Aspergillaceae</taxon>
        <taxon>Aspergillus</taxon>
        <taxon>Aspergillus subgen. Circumdati</taxon>
    </lineage>
</organism>
<dbReference type="AlphaFoldDB" id="A0A319DVM3"/>
<accession>A0A319DVM3</accession>
<dbReference type="VEuPathDB" id="FungiDB:BO78DRAFT_240793"/>
<name>A0A319DVM3_ASPSB</name>